<keyword evidence="2" id="KW-1185">Reference proteome</keyword>
<reference evidence="1" key="1">
    <citation type="submission" date="2024-09" db="EMBL/GenBank/DDBJ databases">
        <title>Black Yeasts Isolated from many extreme environments.</title>
        <authorList>
            <person name="Coleine C."/>
            <person name="Stajich J.E."/>
            <person name="Selbmann L."/>
        </authorList>
    </citation>
    <scope>NUCLEOTIDE SEQUENCE</scope>
    <source>
        <strain evidence="1">CCFEE 5737</strain>
    </source>
</reference>
<dbReference type="Proteomes" id="UP001186974">
    <property type="component" value="Unassembled WGS sequence"/>
</dbReference>
<comment type="caution">
    <text evidence="1">The sequence shown here is derived from an EMBL/GenBank/DDBJ whole genome shotgun (WGS) entry which is preliminary data.</text>
</comment>
<evidence type="ECO:0000313" key="1">
    <source>
        <dbReference type="EMBL" id="KAK3050947.1"/>
    </source>
</evidence>
<evidence type="ECO:0000313" key="2">
    <source>
        <dbReference type="Proteomes" id="UP001186974"/>
    </source>
</evidence>
<accession>A0ACC3CXD3</accession>
<organism evidence="1 2">
    <name type="scientific">Coniosporium uncinatum</name>
    <dbReference type="NCBI Taxonomy" id="93489"/>
    <lineage>
        <taxon>Eukaryota</taxon>
        <taxon>Fungi</taxon>
        <taxon>Dikarya</taxon>
        <taxon>Ascomycota</taxon>
        <taxon>Pezizomycotina</taxon>
        <taxon>Dothideomycetes</taxon>
        <taxon>Dothideomycetes incertae sedis</taxon>
        <taxon>Coniosporium</taxon>
    </lineage>
</organism>
<dbReference type="EMBL" id="JAWDJW010010085">
    <property type="protein sequence ID" value="KAK3050947.1"/>
    <property type="molecule type" value="Genomic_DNA"/>
</dbReference>
<proteinExistence type="predicted"/>
<protein>
    <submittedName>
        <fullName evidence="1">Uncharacterized protein</fullName>
    </submittedName>
</protein>
<name>A0ACC3CXD3_9PEZI</name>
<gene>
    <name evidence="1" type="ORF">LTS18_012510</name>
</gene>
<sequence length="359" mass="38377">MALSTKDESAYNSLGFLTSNPVLSKLRDAYVSFSDRREALGLPYPGTVDNIAKEVQRDVFLNNQTFTGLRADLTKAFSVAPLFQISHALSMGSQALPPYAYAALYGSPRVFLHATVDSDWSLNGRFNYRWAPAFVTKTSVAVAPGSGQAQMSIDNEYTGADFSAAVKAMNPSILEGMLTGMFVGSYLQAITPRLALGLEGVWQRPVGGYGPDFLVSFAGRYKGNDWIASGQLLAGAQGIQGSYWRRLTDRVEAGVDVNLAFAGLGMGGGMMGGGKEGTTTLGAKYDFRQSSFRAQIDSKGRLGCLLEKRVAPPVQITFAGEIDQAKQTCKLGLAVSIESAGEELMEEQAASADQAPPPF</sequence>